<dbReference type="EMBL" id="NIRI02000042">
    <property type="protein sequence ID" value="KAG5451341.1"/>
    <property type="molecule type" value="Genomic_DNA"/>
</dbReference>
<comment type="caution">
    <text evidence="6">The sequence shown here is derived from an EMBL/GenBank/DDBJ whole genome shotgun (WGS) entry which is preliminary data.</text>
</comment>
<reference evidence="6 7" key="2">
    <citation type="journal article" date="2021" name="Genomics">
        <title>High-quality reference genome for Clonorchis sinensis.</title>
        <authorList>
            <person name="Young N.D."/>
            <person name="Stroehlein A.J."/>
            <person name="Kinkar L."/>
            <person name="Wang T."/>
            <person name="Sohn W.M."/>
            <person name="Chang B.C.H."/>
            <person name="Kaur P."/>
            <person name="Weisz D."/>
            <person name="Dudchenko O."/>
            <person name="Aiden E.L."/>
            <person name="Korhonen P.K."/>
            <person name="Gasser R.B."/>
        </authorList>
    </citation>
    <scope>NUCLEOTIDE SEQUENCE [LARGE SCALE GENOMIC DNA]</scope>
    <source>
        <strain evidence="6">Cs-k2</strain>
    </source>
</reference>
<dbReference type="GO" id="GO:0046872">
    <property type="term" value="F:metal ion binding"/>
    <property type="evidence" value="ECO:0007669"/>
    <property type="project" value="UniProtKB-KW"/>
</dbReference>
<keyword evidence="3" id="KW-0378">Hydrolase</keyword>
<feature type="binding site" evidence="5">
    <location>
        <position position="5"/>
    </location>
    <ligand>
        <name>a divalent metal cation</name>
        <dbReference type="ChEBI" id="CHEBI:60240"/>
        <label>1</label>
    </ligand>
</feature>
<evidence type="ECO:0000313" key="6">
    <source>
        <dbReference type="EMBL" id="KAG5451341.1"/>
    </source>
</evidence>
<feature type="binding site" evidence="5">
    <location>
        <position position="142"/>
    </location>
    <ligand>
        <name>a divalent metal cation</name>
        <dbReference type="ChEBI" id="CHEBI:60240"/>
        <label>2</label>
    </ligand>
</feature>
<dbReference type="GO" id="GO:0016788">
    <property type="term" value="F:hydrolase activity, acting on ester bonds"/>
    <property type="evidence" value="ECO:0007669"/>
    <property type="project" value="InterPro"/>
</dbReference>
<comment type="function">
    <text evidence="4">Exhibits 3'-exonuclease activities and apurinic/apyrimidinic (AP) endonuclease (in vitro). Show preferential AP endonuclease activity on double-stranded DNA substrates and 3'- exonuclease activity on single-stranded DNA.</text>
</comment>
<keyword evidence="2 5" id="KW-0479">Metal-binding</keyword>
<comment type="similarity">
    <text evidence="1">Belongs to the metallo-dependent hydrolases superfamily. TatD-type hydrolase family.</text>
</comment>
<evidence type="ECO:0000313" key="7">
    <source>
        <dbReference type="Proteomes" id="UP000286415"/>
    </source>
</evidence>
<protein>
    <submittedName>
        <fullName evidence="6">Deoxyribonuclease tatdn3</fullName>
    </submittedName>
</protein>
<accession>A0A8T1MRE1</accession>
<dbReference type="PANTHER" id="PTHR46317:SF1">
    <property type="entry name" value="HYDROLASE, TATD FAMILY"/>
    <property type="match status" value="1"/>
</dbReference>
<dbReference type="SUPFAM" id="SSF51556">
    <property type="entry name" value="Metallo-dependent hydrolases"/>
    <property type="match status" value="1"/>
</dbReference>
<organism evidence="6 7">
    <name type="scientific">Clonorchis sinensis</name>
    <name type="common">Chinese liver fluke</name>
    <dbReference type="NCBI Taxonomy" id="79923"/>
    <lineage>
        <taxon>Eukaryota</taxon>
        <taxon>Metazoa</taxon>
        <taxon>Spiralia</taxon>
        <taxon>Lophotrochozoa</taxon>
        <taxon>Platyhelminthes</taxon>
        <taxon>Trematoda</taxon>
        <taxon>Digenea</taxon>
        <taxon>Opisthorchiida</taxon>
        <taxon>Opisthorchiata</taxon>
        <taxon>Opisthorchiidae</taxon>
        <taxon>Clonorchis</taxon>
    </lineage>
</organism>
<proteinExistence type="inferred from homology"/>
<dbReference type="InterPro" id="IPR001130">
    <property type="entry name" value="TatD-like"/>
</dbReference>
<dbReference type="CDD" id="cd01310">
    <property type="entry name" value="TatD_DNAse"/>
    <property type="match status" value="1"/>
</dbReference>
<dbReference type="InterPro" id="IPR018228">
    <property type="entry name" value="DNase_TatD-rel_CS"/>
</dbReference>
<keyword evidence="7" id="KW-1185">Reference proteome</keyword>
<feature type="binding site" evidence="5">
    <location>
        <position position="213"/>
    </location>
    <ligand>
        <name>a divalent metal cation</name>
        <dbReference type="ChEBI" id="CHEBI:60240"/>
        <label>1</label>
    </ligand>
</feature>
<name>A0A8T1MRE1_CLOSI</name>
<evidence type="ECO:0000256" key="1">
    <source>
        <dbReference type="ARBA" id="ARBA00009275"/>
    </source>
</evidence>
<evidence type="ECO:0000256" key="5">
    <source>
        <dbReference type="PIRSR" id="PIRSR005902-1"/>
    </source>
</evidence>
<feature type="binding site" evidence="5">
    <location>
        <position position="7"/>
    </location>
    <ligand>
        <name>a divalent metal cation</name>
        <dbReference type="ChEBI" id="CHEBI:60240"/>
        <label>1</label>
    </ligand>
</feature>
<dbReference type="Proteomes" id="UP000286415">
    <property type="component" value="Unassembled WGS sequence"/>
</dbReference>
<reference evidence="6 7" key="1">
    <citation type="journal article" date="2018" name="Biotechnol. Adv.">
        <title>Improved genomic resources and new bioinformatic workflow for the carcinogenic parasite Clonorchis sinensis: Biotechnological implications.</title>
        <authorList>
            <person name="Wang D."/>
            <person name="Korhonen P.K."/>
            <person name="Gasser R.B."/>
            <person name="Young N.D."/>
        </authorList>
    </citation>
    <scope>NUCLEOTIDE SEQUENCE [LARGE SCALE GENOMIC DNA]</scope>
    <source>
        <strain evidence="6">Cs-k2</strain>
    </source>
</reference>
<dbReference type="InterPro" id="IPR032466">
    <property type="entry name" value="Metal_Hydrolase"/>
</dbReference>
<gene>
    <name evidence="6" type="ORF">CSKR_201401</name>
</gene>
<dbReference type="OrthoDB" id="413993at2759"/>
<dbReference type="PROSITE" id="PS01091">
    <property type="entry name" value="TATD_3"/>
    <property type="match status" value="1"/>
</dbReference>
<dbReference type="Pfam" id="PF01026">
    <property type="entry name" value="TatD_DNase"/>
    <property type="match status" value="1"/>
</dbReference>
<evidence type="ECO:0000256" key="2">
    <source>
        <dbReference type="ARBA" id="ARBA00022723"/>
    </source>
</evidence>
<feature type="binding site" evidence="5">
    <location>
        <position position="165"/>
    </location>
    <ligand>
        <name>a divalent metal cation</name>
        <dbReference type="ChEBI" id="CHEBI:60240"/>
        <label>2</label>
    </ligand>
</feature>
<evidence type="ECO:0000256" key="4">
    <source>
        <dbReference type="ARBA" id="ARBA00093287"/>
    </source>
</evidence>
<evidence type="ECO:0000256" key="3">
    <source>
        <dbReference type="ARBA" id="ARBA00022801"/>
    </source>
</evidence>
<dbReference type="Gene3D" id="3.20.20.140">
    <property type="entry name" value="Metal-dependent hydrolases"/>
    <property type="match status" value="1"/>
</dbReference>
<dbReference type="AlphaFoldDB" id="A0A8T1MRE1"/>
<sequence>MIDTHCHLCDAAFKDDIEDVVLRAVTTGVRGVLTLTEERADFSLALELKKRFPDWINLGFGIHPMQKREDGSGLSRSVNLKDMDGVRELIMKYAEQLVAIGEVGLDFSPCVCPTTELHAVQRAVLTQHIHLSKELNLPLNVHSRSASKPTLELLKSEGASRVQMHAFDGRPSVAMLGVQEGYYFSIPPCVLRSKQKQELVKAVPLTHLLLETDSPVLGVNPEDRNEPAEVNKVCEFVAEVKGVDVAMVKQITSENACKLYPRLVLKQYQ</sequence>
<dbReference type="PANTHER" id="PTHR46317">
    <property type="entry name" value="HYDROLASE OF PHP SUPERFAMILY-RELATED PROTEIN"/>
    <property type="match status" value="1"/>
</dbReference>
<dbReference type="PIRSF" id="PIRSF005902">
    <property type="entry name" value="DNase_TatD"/>
    <property type="match status" value="1"/>
</dbReference>
<feature type="binding site" evidence="5">
    <location>
        <position position="102"/>
    </location>
    <ligand>
        <name>a divalent metal cation</name>
        <dbReference type="ChEBI" id="CHEBI:60240"/>
        <label>1</label>
    </ligand>
</feature>